<feature type="non-terminal residue" evidence="1">
    <location>
        <position position="117"/>
    </location>
</feature>
<organism evidence="1">
    <name type="scientific">Arion vulgaris</name>
    <dbReference type="NCBI Taxonomy" id="1028688"/>
    <lineage>
        <taxon>Eukaryota</taxon>
        <taxon>Metazoa</taxon>
        <taxon>Spiralia</taxon>
        <taxon>Lophotrochozoa</taxon>
        <taxon>Mollusca</taxon>
        <taxon>Gastropoda</taxon>
        <taxon>Heterobranchia</taxon>
        <taxon>Euthyneura</taxon>
        <taxon>Panpulmonata</taxon>
        <taxon>Eupulmonata</taxon>
        <taxon>Stylommatophora</taxon>
        <taxon>Helicina</taxon>
        <taxon>Arionoidea</taxon>
        <taxon>Arionidae</taxon>
        <taxon>Arion</taxon>
    </lineage>
</organism>
<sequence length="117" mass="13315">SDIVVLNPAWLFEILSKFLKSLITSNHMKIAQQPLSIVRDKFQEMLPEGDYEYFPAIIKLMEAFNIGVRLTDSTNKTDEIFLVPSLLPEQPQFQIDAPRDACKAARLYCLSFVPPAL</sequence>
<evidence type="ECO:0000313" key="1">
    <source>
        <dbReference type="EMBL" id="CEK84300.1"/>
    </source>
</evidence>
<protein>
    <submittedName>
        <fullName evidence="1">Uncharacterized protein</fullName>
    </submittedName>
</protein>
<dbReference type="EMBL" id="HACG01037435">
    <property type="protein sequence ID" value="CEK84300.1"/>
    <property type="molecule type" value="Transcribed_RNA"/>
</dbReference>
<gene>
    <name evidence="1" type="primary">ORF141926</name>
</gene>
<accession>A0A0B7AWL2</accession>
<dbReference type="AlphaFoldDB" id="A0A0B7AWL2"/>
<proteinExistence type="predicted"/>
<reference evidence="1" key="1">
    <citation type="submission" date="2014-12" db="EMBL/GenBank/DDBJ databases">
        <title>Insight into the proteome of Arion vulgaris.</title>
        <authorList>
            <person name="Aradska J."/>
            <person name="Bulat T."/>
            <person name="Smidak R."/>
            <person name="Sarate P."/>
            <person name="Gangsoo J."/>
            <person name="Sialana F."/>
            <person name="Bilban M."/>
            <person name="Lubec G."/>
        </authorList>
    </citation>
    <scope>NUCLEOTIDE SEQUENCE</scope>
    <source>
        <tissue evidence="1">Skin</tissue>
    </source>
</reference>
<feature type="non-terminal residue" evidence="1">
    <location>
        <position position="1"/>
    </location>
</feature>
<name>A0A0B7AWL2_9EUPU</name>